<dbReference type="SMART" id="SM00342">
    <property type="entry name" value="HTH_ARAC"/>
    <property type="match status" value="1"/>
</dbReference>
<keyword evidence="2" id="KW-0238">DNA-binding</keyword>
<keyword evidence="6" id="KW-1185">Reference proteome</keyword>
<dbReference type="CDD" id="cd02208">
    <property type="entry name" value="cupin_RmlC-like"/>
    <property type="match status" value="1"/>
</dbReference>
<dbReference type="Gene3D" id="2.60.120.10">
    <property type="entry name" value="Jelly Rolls"/>
    <property type="match status" value="1"/>
</dbReference>
<dbReference type="PANTHER" id="PTHR43280">
    <property type="entry name" value="ARAC-FAMILY TRANSCRIPTIONAL REGULATOR"/>
    <property type="match status" value="1"/>
</dbReference>
<dbReference type="GO" id="GO:0003700">
    <property type="term" value="F:DNA-binding transcription factor activity"/>
    <property type="evidence" value="ECO:0007669"/>
    <property type="project" value="InterPro"/>
</dbReference>
<dbReference type="Proteomes" id="UP000261080">
    <property type="component" value="Unassembled WGS sequence"/>
</dbReference>
<dbReference type="GO" id="GO:0043565">
    <property type="term" value="F:sequence-specific DNA binding"/>
    <property type="evidence" value="ECO:0007669"/>
    <property type="project" value="InterPro"/>
</dbReference>
<evidence type="ECO:0000256" key="1">
    <source>
        <dbReference type="ARBA" id="ARBA00023015"/>
    </source>
</evidence>
<dbReference type="Gene3D" id="1.10.10.60">
    <property type="entry name" value="Homeodomain-like"/>
    <property type="match status" value="2"/>
</dbReference>
<evidence type="ECO:0000259" key="4">
    <source>
        <dbReference type="PROSITE" id="PS01124"/>
    </source>
</evidence>
<dbReference type="InterPro" id="IPR037923">
    <property type="entry name" value="HTH-like"/>
</dbReference>
<name>A0A3E3K4N0_9FIRM</name>
<dbReference type="PRINTS" id="PR00032">
    <property type="entry name" value="HTHARAC"/>
</dbReference>
<comment type="caution">
    <text evidence="5">The sequence shown here is derived from an EMBL/GenBank/DDBJ whole genome shotgun (WGS) entry which is preliminary data.</text>
</comment>
<dbReference type="AlphaFoldDB" id="A0A3E3K4N0"/>
<dbReference type="InterPro" id="IPR009057">
    <property type="entry name" value="Homeodomain-like_sf"/>
</dbReference>
<dbReference type="InterPro" id="IPR003313">
    <property type="entry name" value="AraC-bd"/>
</dbReference>
<dbReference type="EMBL" id="QVLX01000002">
    <property type="protein sequence ID" value="RGE89028.1"/>
    <property type="molecule type" value="Genomic_DNA"/>
</dbReference>
<dbReference type="PANTHER" id="PTHR43280:SF2">
    <property type="entry name" value="HTH-TYPE TRANSCRIPTIONAL REGULATOR EXSA"/>
    <property type="match status" value="1"/>
</dbReference>
<accession>A0A3E3K4N0</accession>
<dbReference type="PROSITE" id="PS01124">
    <property type="entry name" value="HTH_ARAC_FAMILY_2"/>
    <property type="match status" value="1"/>
</dbReference>
<dbReference type="Pfam" id="PF02311">
    <property type="entry name" value="AraC_binding"/>
    <property type="match status" value="1"/>
</dbReference>
<evidence type="ECO:0000313" key="6">
    <source>
        <dbReference type="Proteomes" id="UP000261080"/>
    </source>
</evidence>
<sequence length="300" mass="34984">MPENRTVMALLGEKWRQNYGRDIDYLHFHNYLEIGYCHEGKGAMVIGDDEYYFEGEGELTVIPSNYLHTTNSDPGNISYWEYLFVDVEQMLNKMVPGSPRYVEQMLHQVNQRAIFTNRGKAPELTESIENIIEIMRRGEPFYQEEAEGEMLAFLSKIARENGNIQGGGSVNMREKAKISNLVSRSLDYISDHYREQIKVGDIAKRLHLSETHFRRVFTQYMGVSPLEYINIVRIRSACEYLIKTDDSIAAIAEKCGYYTSSTFNRNFHKTVGMTPEEWRKKPENFERKLLEFNVHSEEGW</sequence>
<evidence type="ECO:0000256" key="3">
    <source>
        <dbReference type="ARBA" id="ARBA00023163"/>
    </source>
</evidence>
<keyword evidence="1" id="KW-0805">Transcription regulation</keyword>
<evidence type="ECO:0000313" key="5">
    <source>
        <dbReference type="EMBL" id="RGE89028.1"/>
    </source>
</evidence>
<dbReference type="InterPro" id="IPR020449">
    <property type="entry name" value="Tscrpt_reg_AraC-type_HTH"/>
</dbReference>
<feature type="domain" description="HTH araC/xylS-type" evidence="4">
    <location>
        <begin position="183"/>
        <end position="281"/>
    </location>
</feature>
<evidence type="ECO:0000256" key="2">
    <source>
        <dbReference type="ARBA" id="ARBA00023125"/>
    </source>
</evidence>
<dbReference type="SUPFAM" id="SSF46689">
    <property type="entry name" value="Homeodomain-like"/>
    <property type="match status" value="2"/>
</dbReference>
<dbReference type="SUPFAM" id="SSF51215">
    <property type="entry name" value="Regulatory protein AraC"/>
    <property type="match status" value="1"/>
</dbReference>
<dbReference type="InterPro" id="IPR014710">
    <property type="entry name" value="RmlC-like_jellyroll"/>
</dbReference>
<dbReference type="OrthoDB" id="337756at2"/>
<gene>
    <name evidence="5" type="ORF">DW016_03465</name>
</gene>
<keyword evidence="3" id="KW-0804">Transcription</keyword>
<organism evidence="5 6">
    <name type="scientific">Sellimonas intestinalis</name>
    <dbReference type="NCBI Taxonomy" id="1653434"/>
    <lineage>
        <taxon>Bacteria</taxon>
        <taxon>Bacillati</taxon>
        <taxon>Bacillota</taxon>
        <taxon>Clostridia</taxon>
        <taxon>Lachnospirales</taxon>
        <taxon>Lachnospiraceae</taxon>
        <taxon>Sellimonas</taxon>
    </lineage>
</organism>
<dbReference type="InterPro" id="IPR018060">
    <property type="entry name" value="HTH_AraC"/>
</dbReference>
<dbReference type="Pfam" id="PF12833">
    <property type="entry name" value="HTH_18"/>
    <property type="match status" value="1"/>
</dbReference>
<proteinExistence type="predicted"/>
<protein>
    <submittedName>
        <fullName evidence="5">AraC family transcriptional regulator</fullName>
    </submittedName>
</protein>
<reference evidence="5 6" key="1">
    <citation type="submission" date="2018-08" db="EMBL/GenBank/DDBJ databases">
        <title>A genome reference for cultivated species of the human gut microbiota.</title>
        <authorList>
            <person name="Zou Y."/>
            <person name="Xue W."/>
            <person name="Luo G."/>
        </authorList>
    </citation>
    <scope>NUCLEOTIDE SEQUENCE [LARGE SCALE GENOMIC DNA]</scope>
    <source>
        <strain evidence="5 6">AF37-2AT</strain>
    </source>
</reference>